<accession>A0A427A9D6</accession>
<dbReference type="AlphaFoldDB" id="A0A427A9D6"/>
<evidence type="ECO:0000313" key="2">
    <source>
        <dbReference type="Proteomes" id="UP000287651"/>
    </source>
</evidence>
<feature type="non-terminal residue" evidence="1">
    <location>
        <position position="1"/>
    </location>
</feature>
<dbReference type="Proteomes" id="UP000287651">
    <property type="component" value="Unassembled WGS sequence"/>
</dbReference>
<proteinExistence type="predicted"/>
<dbReference type="EMBL" id="AMZH03003280">
    <property type="protein sequence ID" value="RRT72834.1"/>
    <property type="molecule type" value="Genomic_DNA"/>
</dbReference>
<reference evidence="1 2" key="1">
    <citation type="journal article" date="2014" name="Agronomy (Basel)">
        <title>A Draft Genome Sequence for Ensete ventricosum, the Drought-Tolerant Tree Against Hunger.</title>
        <authorList>
            <person name="Harrison J."/>
            <person name="Moore K.A."/>
            <person name="Paszkiewicz K."/>
            <person name="Jones T."/>
            <person name="Grant M."/>
            <person name="Ambacheew D."/>
            <person name="Muzemil S."/>
            <person name="Studholme D.J."/>
        </authorList>
    </citation>
    <scope>NUCLEOTIDE SEQUENCE [LARGE SCALE GENOMIC DNA]</scope>
</reference>
<evidence type="ECO:0000313" key="1">
    <source>
        <dbReference type="EMBL" id="RRT72834.1"/>
    </source>
</evidence>
<name>A0A427A9D6_ENSVE</name>
<comment type="caution">
    <text evidence="1">The sequence shown here is derived from an EMBL/GenBank/DDBJ whole genome shotgun (WGS) entry which is preliminary data.</text>
</comment>
<gene>
    <name evidence="1" type="ORF">B296_00022770</name>
</gene>
<organism evidence="1 2">
    <name type="scientific">Ensete ventricosum</name>
    <name type="common">Abyssinian banana</name>
    <name type="synonym">Musa ensete</name>
    <dbReference type="NCBI Taxonomy" id="4639"/>
    <lineage>
        <taxon>Eukaryota</taxon>
        <taxon>Viridiplantae</taxon>
        <taxon>Streptophyta</taxon>
        <taxon>Embryophyta</taxon>
        <taxon>Tracheophyta</taxon>
        <taxon>Spermatophyta</taxon>
        <taxon>Magnoliopsida</taxon>
        <taxon>Liliopsida</taxon>
        <taxon>Zingiberales</taxon>
        <taxon>Musaceae</taxon>
        <taxon>Ensete</taxon>
    </lineage>
</organism>
<sequence length="51" mass="5752">SLEASRIAVSFVVSLISFAIREEGNIKLISIVCYRQSNPSIDREVRPVLQF</sequence>
<protein>
    <submittedName>
        <fullName evidence="1">Uncharacterized protein</fullName>
    </submittedName>
</protein>